<evidence type="ECO:0000313" key="4">
    <source>
        <dbReference type="Proteomes" id="UP000011625"/>
    </source>
</evidence>
<keyword evidence="3" id="KW-0436">Ligase</keyword>
<dbReference type="AlphaFoldDB" id="M0N793"/>
<feature type="domain" description="AMP-dependent synthetase/ligase" evidence="1">
    <location>
        <begin position="9"/>
        <end position="351"/>
    </location>
</feature>
<gene>
    <name evidence="3" type="ORF">C450_10493</name>
</gene>
<proteinExistence type="predicted"/>
<dbReference type="PROSITE" id="PS00455">
    <property type="entry name" value="AMP_BINDING"/>
    <property type="match status" value="1"/>
</dbReference>
<dbReference type="Gene3D" id="3.40.50.12780">
    <property type="entry name" value="N-terminal domain of ligase-like"/>
    <property type="match status" value="1"/>
</dbReference>
<dbReference type="Proteomes" id="UP000011625">
    <property type="component" value="Unassembled WGS sequence"/>
</dbReference>
<dbReference type="EMBL" id="AOME01000054">
    <property type="protein sequence ID" value="EMA52520.1"/>
    <property type="molecule type" value="Genomic_DNA"/>
</dbReference>
<sequence>MNFANYADAAARNAPEALAVGDRTRSLTFRELSERSDRVADALERRGVETDDRVAVDMPNGVAFVCAYLGAMKCGTVPVPVNTRFTDQQTRYVLSDSDAVGVVTADRRTADREGEPTTHAYADLLDRGASEYDVTPRRSEELAELLYTSGTTGAPKGVYHTHGNLDANANGFINYNEWSREDVALTVCPCFHVTGLNVTTTPFIALEAENHLLEAWDIEAALAAIERYGVTYTFLIPTMVVELLDYEGLDGYDVSSLQALGVGGSPMPKERIDEVERALDCTLLEGYGMTETTPLSAFNHPGSAGRKPGSVGRPATEAVALRIEDPRTGDAVERGARGELLWRGDTVTPRYNKRQVTENNFVERDGERWLASGDIGWMDEDGFLFVVDRIEDMFTTGCGDVSPREIEEVIYEIDPVQKVAIIDTVDDVRGASVTTVVKRRSEGSVSAAEIKRACERELESHEVPDRVEFVDEFPLTATGKIDRGDLRDRFG</sequence>
<dbReference type="PANTHER" id="PTHR43767">
    <property type="entry name" value="LONG-CHAIN-FATTY-ACID--COA LIGASE"/>
    <property type="match status" value="1"/>
</dbReference>
<dbReference type="SUPFAM" id="SSF56801">
    <property type="entry name" value="Acetyl-CoA synthetase-like"/>
    <property type="match status" value="1"/>
</dbReference>
<protein>
    <submittedName>
        <fullName evidence="3">AMP-dependent synthetase and ligase</fullName>
    </submittedName>
</protein>
<dbReference type="Pfam" id="PF00501">
    <property type="entry name" value="AMP-binding"/>
    <property type="match status" value="1"/>
</dbReference>
<dbReference type="Gene3D" id="3.30.300.30">
    <property type="match status" value="1"/>
</dbReference>
<dbReference type="InterPro" id="IPR020845">
    <property type="entry name" value="AMP-binding_CS"/>
</dbReference>
<dbReference type="InterPro" id="IPR000873">
    <property type="entry name" value="AMP-dep_synth/lig_dom"/>
</dbReference>
<dbReference type="InterPro" id="IPR018247">
    <property type="entry name" value="EF_Hand_1_Ca_BS"/>
</dbReference>
<dbReference type="InterPro" id="IPR025110">
    <property type="entry name" value="AMP-bd_C"/>
</dbReference>
<name>M0N793_9EURY</name>
<reference evidence="3 4" key="1">
    <citation type="journal article" date="2014" name="PLoS Genet.">
        <title>Phylogenetically driven sequencing of extremely halophilic archaea reveals strategies for static and dynamic osmo-response.</title>
        <authorList>
            <person name="Becker E.A."/>
            <person name="Seitzer P.M."/>
            <person name="Tritt A."/>
            <person name="Larsen D."/>
            <person name="Krusor M."/>
            <person name="Yao A.I."/>
            <person name="Wu D."/>
            <person name="Madern D."/>
            <person name="Eisen J.A."/>
            <person name="Darling A.E."/>
            <person name="Facciotti M.T."/>
        </authorList>
    </citation>
    <scope>NUCLEOTIDE SEQUENCE [LARGE SCALE GENOMIC DNA]</scope>
    <source>
        <strain evidence="3 4">DSM 8989</strain>
    </source>
</reference>
<dbReference type="InterPro" id="IPR050237">
    <property type="entry name" value="ATP-dep_AMP-bd_enzyme"/>
</dbReference>
<evidence type="ECO:0000259" key="2">
    <source>
        <dbReference type="Pfam" id="PF13193"/>
    </source>
</evidence>
<comment type="caution">
    <text evidence="3">The sequence shown here is derived from an EMBL/GenBank/DDBJ whole genome shotgun (WGS) entry which is preliminary data.</text>
</comment>
<dbReference type="PROSITE" id="PS00018">
    <property type="entry name" value="EF_HAND_1"/>
    <property type="match status" value="1"/>
</dbReference>
<accession>M0N793</accession>
<evidence type="ECO:0000259" key="1">
    <source>
        <dbReference type="Pfam" id="PF00501"/>
    </source>
</evidence>
<dbReference type="PANTHER" id="PTHR43767:SF1">
    <property type="entry name" value="NONRIBOSOMAL PEPTIDE SYNTHASE PES1 (EUROFUNG)-RELATED"/>
    <property type="match status" value="1"/>
</dbReference>
<dbReference type="PATRIC" id="fig|1227456.3.peg.2121"/>
<dbReference type="Pfam" id="PF13193">
    <property type="entry name" value="AMP-binding_C"/>
    <property type="match status" value="1"/>
</dbReference>
<dbReference type="RefSeq" id="WP_005043218.1">
    <property type="nucleotide sequence ID" value="NZ_AOME01000054.1"/>
</dbReference>
<dbReference type="GO" id="GO:0016878">
    <property type="term" value="F:acid-thiol ligase activity"/>
    <property type="evidence" value="ECO:0007669"/>
    <property type="project" value="UniProtKB-ARBA"/>
</dbReference>
<dbReference type="InterPro" id="IPR045851">
    <property type="entry name" value="AMP-bd_C_sf"/>
</dbReference>
<dbReference type="STRING" id="1227456.C450_10493"/>
<dbReference type="InterPro" id="IPR042099">
    <property type="entry name" value="ANL_N_sf"/>
</dbReference>
<evidence type="ECO:0000313" key="3">
    <source>
        <dbReference type="EMBL" id="EMA52520.1"/>
    </source>
</evidence>
<feature type="domain" description="AMP-binding enzyme C-terminal" evidence="2">
    <location>
        <begin position="405"/>
        <end position="480"/>
    </location>
</feature>
<dbReference type="OrthoDB" id="193284at2157"/>
<keyword evidence="4" id="KW-1185">Reference proteome</keyword>
<organism evidence="3 4">
    <name type="scientific">Halococcus salifodinae DSM 8989</name>
    <dbReference type="NCBI Taxonomy" id="1227456"/>
    <lineage>
        <taxon>Archaea</taxon>
        <taxon>Methanobacteriati</taxon>
        <taxon>Methanobacteriota</taxon>
        <taxon>Stenosarchaea group</taxon>
        <taxon>Halobacteria</taxon>
        <taxon>Halobacteriales</taxon>
        <taxon>Halococcaceae</taxon>
        <taxon>Halococcus</taxon>
    </lineage>
</organism>